<reference evidence="2" key="1">
    <citation type="journal article" date="2015" name="Nat. Genet.">
        <title>The genome and transcriptome of the zoonotic hookworm Ancylostoma ceylanicum identify infection-specific gene families.</title>
        <authorList>
            <person name="Schwarz E.M."/>
            <person name="Hu Y."/>
            <person name="Antoshechkin I."/>
            <person name="Miller M.M."/>
            <person name="Sternberg P.W."/>
            <person name="Aroian R.V."/>
        </authorList>
    </citation>
    <scope>NUCLEOTIDE SEQUENCE</scope>
    <source>
        <strain evidence="2">HY135</strain>
    </source>
</reference>
<protein>
    <submittedName>
        <fullName evidence="1">Uncharacterized protein</fullName>
    </submittedName>
</protein>
<organism evidence="1 2">
    <name type="scientific">Ancylostoma ceylanicum</name>
    <dbReference type="NCBI Taxonomy" id="53326"/>
    <lineage>
        <taxon>Eukaryota</taxon>
        <taxon>Metazoa</taxon>
        <taxon>Ecdysozoa</taxon>
        <taxon>Nematoda</taxon>
        <taxon>Chromadorea</taxon>
        <taxon>Rhabditida</taxon>
        <taxon>Rhabditina</taxon>
        <taxon>Rhabditomorpha</taxon>
        <taxon>Strongyloidea</taxon>
        <taxon>Ancylostomatidae</taxon>
        <taxon>Ancylostomatinae</taxon>
        <taxon>Ancylostoma</taxon>
    </lineage>
</organism>
<keyword evidence="2" id="KW-1185">Reference proteome</keyword>
<sequence>MDGTMSFATNKCDIAADFEYELTGVHKAGSHLCPLECRHMFSSLNSLTCPRSFLATQHKTNAFILEVHALRRVGAVVMNAEAVNVYVFCYSLDARVNDGDACSRFVDWTCPCHPHCGPQISHYWSYLDSYLSKVIEPVLLLL</sequence>
<accession>A0A016SXH6</accession>
<comment type="caution">
    <text evidence="1">The sequence shown here is derived from an EMBL/GenBank/DDBJ whole genome shotgun (WGS) entry which is preliminary data.</text>
</comment>
<evidence type="ECO:0000313" key="1">
    <source>
        <dbReference type="EMBL" id="EYB95122.1"/>
    </source>
</evidence>
<name>A0A016SXH6_9BILA</name>
<dbReference type="EMBL" id="JARK01001499">
    <property type="protein sequence ID" value="EYB95122.1"/>
    <property type="molecule type" value="Genomic_DNA"/>
</dbReference>
<proteinExistence type="predicted"/>
<gene>
    <name evidence="1" type="primary">Acey_s0163.g3464</name>
    <name evidence="1" type="ORF">Y032_0163g3464</name>
</gene>
<evidence type="ECO:0000313" key="2">
    <source>
        <dbReference type="Proteomes" id="UP000024635"/>
    </source>
</evidence>
<dbReference type="AlphaFoldDB" id="A0A016SXH6"/>
<dbReference type="Proteomes" id="UP000024635">
    <property type="component" value="Unassembled WGS sequence"/>
</dbReference>